<dbReference type="GO" id="GO:0005524">
    <property type="term" value="F:ATP binding"/>
    <property type="evidence" value="ECO:0007669"/>
    <property type="project" value="UniProtKB-KW"/>
</dbReference>
<sequence>MKSSSTFISKHGGELMISVKGLTKTYKNGKGIFDLTFSVNEGEVFGYLGPNGSGKTTTIRQLMGFTNADKGTCTINGMDTRTQAKEIQKSLGYLPGEIAFFDEMSGTQFLQFMNDMRGVKDNTRKKQLIERFDLETDRKIRKMSKGMKQKAGLIAAFMHDPCVYILDEPTSGLDPLMQKTFIELILEERSRGKTVLMSSHSFEEIERTSDRAGVIREGKLVAVEDVHSLKASQRKAFLVTVASPADVDRLKVSELEIGKITGNQVEVYISSEYDRFIGVLADCHVKGLDVISQSLEQVFMKYYGQEVQ</sequence>
<accession>C0GCJ8</accession>
<keyword evidence="2" id="KW-0813">Transport</keyword>
<dbReference type="Gene3D" id="3.40.50.300">
    <property type="entry name" value="P-loop containing nucleotide triphosphate hydrolases"/>
    <property type="match status" value="1"/>
</dbReference>
<keyword evidence="4" id="KW-0067">ATP-binding</keyword>
<dbReference type="InterPro" id="IPR017871">
    <property type="entry name" value="ABC_transporter-like_CS"/>
</dbReference>
<proteinExistence type="inferred from homology"/>
<dbReference type="SMART" id="SM00382">
    <property type="entry name" value="AAA"/>
    <property type="match status" value="1"/>
</dbReference>
<name>C0GCJ8_DETAL</name>
<dbReference type="InterPro" id="IPR050763">
    <property type="entry name" value="ABC_transporter_ATP-binding"/>
</dbReference>
<feature type="domain" description="ABC transporter" evidence="5">
    <location>
        <begin position="17"/>
        <end position="242"/>
    </location>
</feature>
<dbReference type="PROSITE" id="PS00211">
    <property type="entry name" value="ABC_TRANSPORTER_1"/>
    <property type="match status" value="1"/>
</dbReference>
<dbReference type="PANTHER" id="PTHR42711">
    <property type="entry name" value="ABC TRANSPORTER ATP-BINDING PROTEIN"/>
    <property type="match status" value="1"/>
</dbReference>
<dbReference type="Proteomes" id="UP000006443">
    <property type="component" value="Unassembled WGS sequence"/>
</dbReference>
<protein>
    <submittedName>
        <fullName evidence="6">ABC transporter related protein</fullName>
    </submittedName>
</protein>
<evidence type="ECO:0000313" key="7">
    <source>
        <dbReference type="Proteomes" id="UP000006443"/>
    </source>
</evidence>
<gene>
    <name evidence="6" type="ORF">DealDRAFT_0207</name>
</gene>
<dbReference type="EMBL" id="ACJM01000001">
    <property type="protein sequence ID" value="EEG78933.1"/>
    <property type="molecule type" value="Genomic_DNA"/>
</dbReference>
<dbReference type="eggNOG" id="COG1131">
    <property type="taxonomic scope" value="Bacteria"/>
</dbReference>
<keyword evidence="7" id="KW-1185">Reference proteome</keyword>
<dbReference type="GO" id="GO:0016887">
    <property type="term" value="F:ATP hydrolysis activity"/>
    <property type="evidence" value="ECO:0007669"/>
    <property type="project" value="InterPro"/>
</dbReference>
<dbReference type="InterPro" id="IPR027417">
    <property type="entry name" value="P-loop_NTPase"/>
</dbReference>
<dbReference type="PROSITE" id="PS50893">
    <property type="entry name" value="ABC_TRANSPORTER_2"/>
    <property type="match status" value="1"/>
</dbReference>
<dbReference type="STRING" id="555088.DealDRAFT_0207"/>
<dbReference type="SUPFAM" id="SSF52540">
    <property type="entry name" value="P-loop containing nucleoside triphosphate hydrolases"/>
    <property type="match status" value="1"/>
</dbReference>
<comment type="similarity">
    <text evidence="1">Belongs to the ABC transporter superfamily.</text>
</comment>
<comment type="caution">
    <text evidence="6">The sequence shown here is derived from an EMBL/GenBank/DDBJ whole genome shotgun (WGS) entry which is preliminary data.</text>
</comment>
<dbReference type="Pfam" id="PF00005">
    <property type="entry name" value="ABC_tran"/>
    <property type="match status" value="1"/>
</dbReference>
<evidence type="ECO:0000256" key="4">
    <source>
        <dbReference type="ARBA" id="ARBA00022840"/>
    </source>
</evidence>
<evidence type="ECO:0000256" key="1">
    <source>
        <dbReference type="ARBA" id="ARBA00005417"/>
    </source>
</evidence>
<evidence type="ECO:0000313" key="6">
    <source>
        <dbReference type="EMBL" id="EEG78933.1"/>
    </source>
</evidence>
<evidence type="ECO:0000256" key="2">
    <source>
        <dbReference type="ARBA" id="ARBA00022448"/>
    </source>
</evidence>
<reference evidence="6 7" key="1">
    <citation type="submission" date="2009-02" db="EMBL/GenBank/DDBJ databases">
        <title>Sequencing of the draft genome and assembly of Dethiobacter alkaliphilus AHT 1.</title>
        <authorList>
            <consortium name="US DOE Joint Genome Institute (JGI-PGF)"/>
            <person name="Lucas S."/>
            <person name="Copeland A."/>
            <person name="Lapidus A."/>
            <person name="Glavina del Rio T."/>
            <person name="Dalin E."/>
            <person name="Tice H."/>
            <person name="Bruce D."/>
            <person name="Goodwin L."/>
            <person name="Pitluck S."/>
            <person name="Larimer F."/>
            <person name="Land M.L."/>
            <person name="Hauser L."/>
            <person name="Muyzer G."/>
        </authorList>
    </citation>
    <scope>NUCLEOTIDE SEQUENCE [LARGE SCALE GENOMIC DNA]</scope>
    <source>
        <strain evidence="6 7">AHT 1</strain>
    </source>
</reference>
<evidence type="ECO:0000259" key="5">
    <source>
        <dbReference type="PROSITE" id="PS50893"/>
    </source>
</evidence>
<dbReference type="InterPro" id="IPR003439">
    <property type="entry name" value="ABC_transporter-like_ATP-bd"/>
</dbReference>
<evidence type="ECO:0000256" key="3">
    <source>
        <dbReference type="ARBA" id="ARBA00022741"/>
    </source>
</evidence>
<dbReference type="PANTHER" id="PTHR42711:SF5">
    <property type="entry name" value="ABC TRANSPORTER ATP-BINDING PROTEIN NATA"/>
    <property type="match status" value="1"/>
</dbReference>
<dbReference type="AlphaFoldDB" id="C0GCJ8"/>
<keyword evidence="3" id="KW-0547">Nucleotide-binding</keyword>
<organism evidence="6 7">
    <name type="scientific">Dethiobacter alkaliphilus AHT 1</name>
    <dbReference type="NCBI Taxonomy" id="555088"/>
    <lineage>
        <taxon>Bacteria</taxon>
        <taxon>Bacillati</taxon>
        <taxon>Bacillota</taxon>
        <taxon>Dethiobacteria</taxon>
        <taxon>Dethiobacterales</taxon>
        <taxon>Dethiobacteraceae</taxon>
        <taxon>Dethiobacter</taxon>
    </lineage>
</organism>
<dbReference type="InterPro" id="IPR003593">
    <property type="entry name" value="AAA+_ATPase"/>
</dbReference>
<dbReference type="CDD" id="cd03230">
    <property type="entry name" value="ABC_DR_subfamily_A"/>
    <property type="match status" value="1"/>
</dbReference>